<dbReference type="Proteomes" id="UP000325787">
    <property type="component" value="Chromosome"/>
</dbReference>
<dbReference type="EMBL" id="CP034550">
    <property type="protein sequence ID" value="QFZ20545.1"/>
    <property type="molecule type" value="Genomic_DNA"/>
</dbReference>
<dbReference type="OrthoDB" id="4051344at2"/>
<dbReference type="AlphaFoldDB" id="A0A5Q0H3P6"/>
<dbReference type="KEGG" id="ssyi:EKG83_26845"/>
<gene>
    <name evidence="1" type="ORF">EKG83_26845</name>
</gene>
<organism evidence="1 2">
    <name type="scientific">Saccharothrix syringae</name>
    <name type="common">Nocardiopsis syringae</name>
    <dbReference type="NCBI Taxonomy" id="103733"/>
    <lineage>
        <taxon>Bacteria</taxon>
        <taxon>Bacillati</taxon>
        <taxon>Actinomycetota</taxon>
        <taxon>Actinomycetes</taxon>
        <taxon>Pseudonocardiales</taxon>
        <taxon>Pseudonocardiaceae</taxon>
        <taxon>Saccharothrix</taxon>
    </lineage>
</organism>
<name>A0A5Q0H3P6_SACSY</name>
<proteinExistence type="predicted"/>
<keyword evidence="2" id="KW-1185">Reference proteome</keyword>
<evidence type="ECO:0000313" key="1">
    <source>
        <dbReference type="EMBL" id="QFZ20545.1"/>
    </source>
</evidence>
<accession>A0A5Q0H3P6</accession>
<evidence type="ECO:0000313" key="2">
    <source>
        <dbReference type="Proteomes" id="UP000325787"/>
    </source>
</evidence>
<dbReference type="RefSeq" id="WP_153278447.1">
    <property type="nucleotide sequence ID" value="NZ_CP034550.1"/>
</dbReference>
<protein>
    <submittedName>
        <fullName evidence="1">Uncharacterized protein</fullName>
    </submittedName>
</protein>
<sequence>MSLNTRTRRLCKACYDATRPKETCHRCGQWCAPYKRTPAGPLCARCHRATRPTEPCTDCGKTRTVTARPHGHPVCGSCWRRRTAERCTGCGRIRPVRTRTPDGPTCATCFTRAQPPGTCSGCGRHGPIKLKKRSLCNTCAIKERPPEPCRDCGHTRPVATRDERGPQCHSCWRTQHRAHCTRCGQARPVLGKLDGQPYCPYCWEIVKPSTNLCVDCGRRPALLASRDDGRRRCRPCHCNRKIPCARCGTPAKAERTWPEGPVCLTCVDTVRFTHVTCTTCRQHRPVFRRDHHGNPTCPECAGVRFTYTCTACGGMGRIHSRGLCPSCRARERLDELFATGTTSQAAELALLREHLAGYPSPYSLIAYLNGAGGQLLHRLISGDLACTHDALDRLHQTGSVAHLRDLLSAAGVLPSRDEHLVRVQHRTQALLDEVDERANRLLLARYLRWVLLPAAHQQAERDGRLAPQRAGYLLEQLRTAQAFTNHLRGVGSALAHCTQPQIDAWLAAQRWRTSYLRQFLTWAALQEEAPRHVAVTALTTGEDRSIMNDADRLLLAHRLEHDDTIALVDRVAGCLVLQYGQQVSRIARLTIDDVREHPAEPGVLGLVLGSDPLWLRPKLSHLLARLITDRRSDRVLIRSVPNPYLFPGAHPGRPLGSDTLARRLKTLGINKVRHARNGALLALVGSVHWKLLADLLGISDSAAQRWHVAAGGDRASYVASRLKQDATTGPE</sequence>
<reference evidence="2" key="1">
    <citation type="journal article" date="2021" name="Curr. Microbiol.">
        <title>Complete genome of nocamycin-producing strain Saccharothrix syringae NRRL B-16468 reveals the biosynthetic potential for secondary metabolites.</title>
        <authorList>
            <person name="Mo X."/>
            <person name="Yang S."/>
        </authorList>
    </citation>
    <scope>NUCLEOTIDE SEQUENCE [LARGE SCALE GENOMIC DNA]</scope>
    <source>
        <strain evidence="2">ATCC 51364 / DSM 43886 / JCM 6844 / KCTC 9398 / NBRC 14523 / NRRL B-16468 / INA 2240</strain>
    </source>
</reference>